<sequence length="120" mass="13359">MSRDITPEHLSGAQASLHNWRHILLFIAAKILHDSIFAANDELAYDADNGRISYCGKGKGYVKHYTKINTGGPSLLDFLTHGEKGSFSWSVVAELYSWCGELSLSEFLEVIALKFELVLL</sequence>
<dbReference type="Proteomes" id="UP001151760">
    <property type="component" value="Unassembled WGS sequence"/>
</dbReference>
<protein>
    <submittedName>
        <fullName evidence="1">Uncharacterized protein</fullName>
    </submittedName>
</protein>
<evidence type="ECO:0000313" key="2">
    <source>
        <dbReference type="Proteomes" id="UP001151760"/>
    </source>
</evidence>
<gene>
    <name evidence="1" type="ORF">Tco_1092878</name>
</gene>
<accession>A0ABQ5IBF7</accession>
<evidence type="ECO:0000313" key="1">
    <source>
        <dbReference type="EMBL" id="GJT97360.1"/>
    </source>
</evidence>
<organism evidence="1 2">
    <name type="scientific">Tanacetum coccineum</name>
    <dbReference type="NCBI Taxonomy" id="301880"/>
    <lineage>
        <taxon>Eukaryota</taxon>
        <taxon>Viridiplantae</taxon>
        <taxon>Streptophyta</taxon>
        <taxon>Embryophyta</taxon>
        <taxon>Tracheophyta</taxon>
        <taxon>Spermatophyta</taxon>
        <taxon>Magnoliopsida</taxon>
        <taxon>eudicotyledons</taxon>
        <taxon>Gunneridae</taxon>
        <taxon>Pentapetalae</taxon>
        <taxon>asterids</taxon>
        <taxon>campanulids</taxon>
        <taxon>Asterales</taxon>
        <taxon>Asteraceae</taxon>
        <taxon>Asteroideae</taxon>
        <taxon>Anthemideae</taxon>
        <taxon>Anthemidinae</taxon>
        <taxon>Tanacetum</taxon>
    </lineage>
</organism>
<proteinExistence type="predicted"/>
<keyword evidence="2" id="KW-1185">Reference proteome</keyword>
<dbReference type="EMBL" id="BQNB010020571">
    <property type="protein sequence ID" value="GJT97360.1"/>
    <property type="molecule type" value="Genomic_DNA"/>
</dbReference>
<reference evidence="1" key="1">
    <citation type="journal article" date="2022" name="Int. J. Mol. Sci.">
        <title>Draft Genome of Tanacetum Coccineum: Genomic Comparison of Closely Related Tanacetum-Family Plants.</title>
        <authorList>
            <person name="Yamashiro T."/>
            <person name="Shiraishi A."/>
            <person name="Nakayama K."/>
            <person name="Satake H."/>
        </authorList>
    </citation>
    <scope>NUCLEOTIDE SEQUENCE</scope>
</reference>
<name>A0ABQ5IBF7_9ASTR</name>
<reference evidence="1" key="2">
    <citation type="submission" date="2022-01" db="EMBL/GenBank/DDBJ databases">
        <authorList>
            <person name="Yamashiro T."/>
            <person name="Shiraishi A."/>
            <person name="Satake H."/>
            <person name="Nakayama K."/>
        </authorList>
    </citation>
    <scope>NUCLEOTIDE SEQUENCE</scope>
</reference>
<comment type="caution">
    <text evidence="1">The sequence shown here is derived from an EMBL/GenBank/DDBJ whole genome shotgun (WGS) entry which is preliminary data.</text>
</comment>